<accession>A0ABT0M6D8</accession>
<dbReference type="Proteomes" id="UP001203004">
    <property type="component" value="Unassembled WGS sequence"/>
</dbReference>
<feature type="region of interest" description="Disordered" evidence="1">
    <location>
        <begin position="53"/>
        <end position="78"/>
    </location>
</feature>
<sequence>MKRIVIECLVILLVLLFCSLYGAVTVRDVRHPVQTIQSAREFNDRETSQTIVIPEKQSSPVSPETNRQSGALPKNSTSDVFSEHVQRFFLQGVSAVAEFVGGLIKAF</sequence>
<keyword evidence="3" id="KW-1185">Reference proteome</keyword>
<protein>
    <recommendedName>
        <fullName evidence="4">DUF3679 domain-containing protein</fullName>
    </recommendedName>
</protein>
<evidence type="ECO:0000313" key="3">
    <source>
        <dbReference type="Proteomes" id="UP001203004"/>
    </source>
</evidence>
<evidence type="ECO:0008006" key="4">
    <source>
        <dbReference type="Google" id="ProtNLM"/>
    </source>
</evidence>
<comment type="caution">
    <text evidence="2">The sequence shown here is derived from an EMBL/GenBank/DDBJ whole genome shotgun (WGS) entry which is preliminary data.</text>
</comment>
<reference evidence="2 3" key="1">
    <citation type="submission" date="2022-05" db="EMBL/GenBank/DDBJ databases">
        <title>Sporolactobacillus sp nov CPB3-1, isolated from tree bark (Mangifera indica L.).</title>
        <authorList>
            <person name="Phuengjayaem S."/>
            <person name="Tanasupawat S."/>
        </authorList>
    </citation>
    <scope>NUCLEOTIDE SEQUENCE [LARGE SCALE GENOMIC DNA]</scope>
    <source>
        <strain evidence="2 3">CPB3-1</strain>
    </source>
</reference>
<gene>
    <name evidence="2" type="ORF">M3N64_00495</name>
</gene>
<organism evidence="2 3">
    <name type="scientific">Sporolactobacillus mangiferae</name>
    <dbReference type="NCBI Taxonomy" id="2940498"/>
    <lineage>
        <taxon>Bacteria</taxon>
        <taxon>Bacillati</taxon>
        <taxon>Bacillota</taxon>
        <taxon>Bacilli</taxon>
        <taxon>Bacillales</taxon>
        <taxon>Sporolactobacillaceae</taxon>
        <taxon>Sporolactobacillus</taxon>
    </lineage>
</organism>
<dbReference type="EMBL" id="JAMAST010000001">
    <property type="protein sequence ID" value="MCL1630431.1"/>
    <property type="molecule type" value="Genomic_DNA"/>
</dbReference>
<proteinExistence type="predicted"/>
<evidence type="ECO:0000313" key="2">
    <source>
        <dbReference type="EMBL" id="MCL1630431.1"/>
    </source>
</evidence>
<dbReference type="RefSeq" id="WP_249094870.1">
    <property type="nucleotide sequence ID" value="NZ_JAMAST010000001.1"/>
</dbReference>
<evidence type="ECO:0000256" key="1">
    <source>
        <dbReference type="SAM" id="MobiDB-lite"/>
    </source>
</evidence>
<name>A0ABT0M6D8_9BACL</name>